<accession>A0A1W1VI07</accession>
<keyword evidence="3" id="KW-1003">Cell membrane</keyword>
<keyword evidence="6 7" id="KW-0472">Membrane</keyword>
<dbReference type="Proteomes" id="UP000192569">
    <property type="component" value="Chromosome I"/>
</dbReference>
<feature type="transmembrane region" description="Helical" evidence="7">
    <location>
        <begin position="102"/>
        <end position="120"/>
    </location>
</feature>
<feature type="transmembrane region" description="Helical" evidence="7">
    <location>
        <begin position="132"/>
        <end position="152"/>
    </location>
</feature>
<evidence type="ECO:0000256" key="6">
    <source>
        <dbReference type="ARBA" id="ARBA00023136"/>
    </source>
</evidence>
<feature type="transmembrane region" description="Helical" evidence="7">
    <location>
        <begin position="316"/>
        <end position="338"/>
    </location>
</feature>
<gene>
    <name evidence="8" type="ORF">SAMN00808754_0667</name>
</gene>
<organism evidence="8 9">
    <name type="scientific">Thermanaeromonas toyohensis ToBE</name>
    <dbReference type="NCBI Taxonomy" id="698762"/>
    <lineage>
        <taxon>Bacteria</taxon>
        <taxon>Bacillati</taxon>
        <taxon>Bacillota</taxon>
        <taxon>Clostridia</taxon>
        <taxon>Neomoorellales</taxon>
        <taxon>Neomoorellaceae</taxon>
        <taxon>Thermanaeromonas</taxon>
    </lineage>
</organism>
<keyword evidence="4 7" id="KW-0812">Transmembrane</keyword>
<feature type="transmembrane region" description="Helical" evidence="7">
    <location>
        <begin position="12"/>
        <end position="31"/>
    </location>
</feature>
<dbReference type="Pfam" id="PF03601">
    <property type="entry name" value="Cons_hypoth698"/>
    <property type="match status" value="1"/>
</dbReference>
<name>A0A1W1VI07_9FIRM</name>
<feature type="transmembrane region" description="Helical" evidence="7">
    <location>
        <begin position="225"/>
        <end position="244"/>
    </location>
</feature>
<evidence type="ECO:0000256" key="7">
    <source>
        <dbReference type="SAM" id="Phobius"/>
    </source>
</evidence>
<evidence type="ECO:0000256" key="1">
    <source>
        <dbReference type="ARBA" id="ARBA00004651"/>
    </source>
</evidence>
<evidence type="ECO:0000313" key="8">
    <source>
        <dbReference type="EMBL" id="SMB92594.1"/>
    </source>
</evidence>
<comment type="subcellular location">
    <subcellularLocation>
        <location evidence="1">Cell membrane</location>
        <topology evidence="1">Multi-pass membrane protein</topology>
    </subcellularLocation>
</comment>
<dbReference type="PANTHER" id="PTHR30106">
    <property type="entry name" value="INNER MEMBRANE PROTEIN YEIH-RELATED"/>
    <property type="match status" value="1"/>
</dbReference>
<dbReference type="InterPro" id="IPR018383">
    <property type="entry name" value="UPF0324_pro"/>
</dbReference>
<feature type="transmembrane region" description="Helical" evidence="7">
    <location>
        <begin position="159"/>
        <end position="180"/>
    </location>
</feature>
<proteinExistence type="inferred from homology"/>
<evidence type="ECO:0000256" key="5">
    <source>
        <dbReference type="ARBA" id="ARBA00022989"/>
    </source>
</evidence>
<evidence type="ECO:0000256" key="4">
    <source>
        <dbReference type="ARBA" id="ARBA00022692"/>
    </source>
</evidence>
<evidence type="ECO:0000256" key="3">
    <source>
        <dbReference type="ARBA" id="ARBA00022475"/>
    </source>
</evidence>
<keyword evidence="5 7" id="KW-1133">Transmembrane helix</keyword>
<evidence type="ECO:0000256" key="2">
    <source>
        <dbReference type="ARBA" id="ARBA00007977"/>
    </source>
</evidence>
<feature type="transmembrane region" description="Helical" evidence="7">
    <location>
        <begin position="77"/>
        <end position="95"/>
    </location>
</feature>
<comment type="similarity">
    <text evidence="2">Belongs to the UPF0324 family.</text>
</comment>
<feature type="transmembrane region" description="Helical" evidence="7">
    <location>
        <begin position="256"/>
        <end position="274"/>
    </location>
</feature>
<feature type="transmembrane region" description="Helical" evidence="7">
    <location>
        <begin position="38"/>
        <end position="57"/>
    </location>
</feature>
<dbReference type="OrthoDB" id="9811391at2"/>
<protein>
    <submittedName>
        <fullName evidence="8">Conserved hypothetical integral membrane protein</fullName>
    </submittedName>
</protein>
<dbReference type="EMBL" id="LT838272">
    <property type="protein sequence ID" value="SMB92594.1"/>
    <property type="molecule type" value="Genomic_DNA"/>
</dbReference>
<keyword evidence="9" id="KW-1185">Reference proteome</keyword>
<dbReference type="AlphaFoldDB" id="A0A1W1VI07"/>
<feature type="transmembrane region" description="Helical" evidence="7">
    <location>
        <begin position="280"/>
        <end position="304"/>
    </location>
</feature>
<dbReference type="RefSeq" id="WP_084664016.1">
    <property type="nucleotide sequence ID" value="NZ_LT838272.1"/>
</dbReference>
<reference evidence="8 9" key="1">
    <citation type="submission" date="2017-04" db="EMBL/GenBank/DDBJ databases">
        <authorList>
            <person name="Afonso C.L."/>
            <person name="Miller P.J."/>
            <person name="Scott M.A."/>
            <person name="Spackman E."/>
            <person name="Goraichik I."/>
            <person name="Dimitrov K.M."/>
            <person name="Suarez D.L."/>
            <person name="Swayne D.E."/>
        </authorList>
    </citation>
    <scope>NUCLEOTIDE SEQUENCE [LARGE SCALE GENOMIC DNA]</scope>
    <source>
        <strain evidence="8 9">ToBE</strain>
    </source>
</reference>
<dbReference type="PANTHER" id="PTHR30106:SF2">
    <property type="entry name" value="UPF0324 INNER MEMBRANE PROTEIN YEIH"/>
    <property type="match status" value="1"/>
</dbReference>
<evidence type="ECO:0000313" key="9">
    <source>
        <dbReference type="Proteomes" id="UP000192569"/>
    </source>
</evidence>
<dbReference type="STRING" id="698762.SAMN00808754_0667"/>
<dbReference type="GO" id="GO:0005886">
    <property type="term" value="C:plasma membrane"/>
    <property type="evidence" value="ECO:0007669"/>
    <property type="project" value="UniProtKB-SubCell"/>
</dbReference>
<sequence length="340" mass="36019">MSTKPLTAQGNSQSLGLVPGLVLTFVLALVAKQLASLPYLNLLGSMVLAILVGMAWRHFMEVPETAFPGITFASKNMLRYGIILLGLRLNIPQILASGPQVLLLDLGIVFTALTFIPLLAKKAGLPGNYGSLIAIGTGICGASAIAATAPVIKAHEEEVAISVGIISLAGTFMALAYALLYPVLHFSSSQFGLFSGSTLQELGHVIAAAQAGGPDSLDLAILVKLGRVALLVPVVLLLGIYYNLRGNKTTPSCQKLPFPWFILGFLALSMFNTWHILPPVLVSSLIQLGVFLLTMGMVGLGLNVNLDMVRRVGSKGLSVGFLGSLFLTLYGYLVITWLQF</sequence>